<protein>
    <recommendedName>
        <fullName evidence="12">NADH dehydrogenase [ubiquinone] 1 alpha subcomplex subunit 8</fullName>
    </recommendedName>
</protein>
<sequence>MVITNSVTLPAEEELTVPEVNISGAALKAGAFHFGKKCEYESNEFMLCRKELNDPRKCLGEGRAVTGCVLDFYKKVKKSCFDEFTQYANCLNKSSGNFAFEKYVYRPNLVKGA</sequence>
<evidence type="ECO:0000256" key="4">
    <source>
        <dbReference type="ARBA" id="ARBA00022448"/>
    </source>
</evidence>
<comment type="similarity">
    <text evidence="3">Belongs to the complex I NDUFA8 subunit family.</text>
</comment>
<name>A0ABQ9GAZ7_9NEOP</name>
<evidence type="ECO:0000313" key="11">
    <source>
        <dbReference type="Proteomes" id="UP001159363"/>
    </source>
</evidence>
<comment type="caution">
    <text evidence="10">The sequence shown here is derived from an EMBL/GenBank/DDBJ whole genome shotgun (WGS) entry which is preliminary data.</text>
</comment>
<keyword evidence="7" id="KW-0249">Electron transport</keyword>
<evidence type="ECO:0000256" key="7">
    <source>
        <dbReference type="ARBA" id="ARBA00022982"/>
    </source>
</evidence>
<keyword evidence="9" id="KW-1015">Disulfide bond</keyword>
<keyword evidence="6" id="KW-0677">Repeat</keyword>
<dbReference type="InterPro" id="IPR016680">
    <property type="entry name" value="NDUFA8"/>
</dbReference>
<feature type="non-terminal residue" evidence="10">
    <location>
        <position position="113"/>
    </location>
</feature>
<keyword evidence="5" id="KW-0679">Respiratory chain</keyword>
<keyword evidence="8" id="KW-0496">Mitochondrion</keyword>
<evidence type="ECO:0008006" key="12">
    <source>
        <dbReference type="Google" id="ProtNLM"/>
    </source>
</evidence>
<dbReference type="EMBL" id="JARBHB010000013">
    <property type="protein sequence ID" value="KAJ8869589.1"/>
    <property type="molecule type" value="Genomic_DNA"/>
</dbReference>
<comment type="function">
    <text evidence="1">Accessory subunit of the mitochondrial membrane respiratory chain NADH dehydrogenase (Complex I), that is believed not to be involved in catalysis. Complex I functions in the transfer of electrons from NADH to the respiratory chain. The immediate electron acceptor for the enzyme is believed to be ubiquinone.</text>
</comment>
<gene>
    <name evidence="10" type="ORF">PR048_028581</name>
</gene>
<organism evidence="10 11">
    <name type="scientific">Dryococelus australis</name>
    <dbReference type="NCBI Taxonomy" id="614101"/>
    <lineage>
        <taxon>Eukaryota</taxon>
        <taxon>Metazoa</taxon>
        <taxon>Ecdysozoa</taxon>
        <taxon>Arthropoda</taxon>
        <taxon>Hexapoda</taxon>
        <taxon>Insecta</taxon>
        <taxon>Pterygota</taxon>
        <taxon>Neoptera</taxon>
        <taxon>Polyneoptera</taxon>
        <taxon>Phasmatodea</taxon>
        <taxon>Verophasmatodea</taxon>
        <taxon>Anareolatae</taxon>
        <taxon>Phasmatidae</taxon>
        <taxon>Eurycanthinae</taxon>
        <taxon>Dryococelus</taxon>
    </lineage>
</organism>
<dbReference type="PROSITE" id="PS51808">
    <property type="entry name" value="CHCH"/>
    <property type="match status" value="1"/>
</dbReference>
<accession>A0ABQ9GAZ7</accession>
<evidence type="ECO:0000256" key="8">
    <source>
        <dbReference type="ARBA" id="ARBA00023128"/>
    </source>
</evidence>
<evidence type="ECO:0000256" key="5">
    <source>
        <dbReference type="ARBA" id="ARBA00022660"/>
    </source>
</evidence>
<dbReference type="PANTHER" id="PTHR13344">
    <property type="entry name" value="NADH-UBIQUINONE OXIDOREDUCTASE"/>
    <property type="match status" value="1"/>
</dbReference>
<keyword evidence="4" id="KW-0813">Transport</keyword>
<evidence type="ECO:0000256" key="3">
    <source>
        <dbReference type="ARBA" id="ARBA00010705"/>
    </source>
</evidence>
<keyword evidence="11" id="KW-1185">Reference proteome</keyword>
<comment type="subcellular location">
    <subcellularLocation>
        <location evidence="2">Mitochondrion</location>
    </subcellularLocation>
</comment>
<evidence type="ECO:0000256" key="6">
    <source>
        <dbReference type="ARBA" id="ARBA00022737"/>
    </source>
</evidence>
<evidence type="ECO:0000256" key="9">
    <source>
        <dbReference type="ARBA" id="ARBA00023157"/>
    </source>
</evidence>
<evidence type="ECO:0000313" key="10">
    <source>
        <dbReference type="EMBL" id="KAJ8869589.1"/>
    </source>
</evidence>
<dbReference type="PANTHER" id="PTHR13344:SF0">
    <property type="entry name" value="NADH DEHYDROGENASE [UBIQUINONE] 1 ALPHA SUBCOMPLEX SUBUNIT 8"/>
    <property type="match status" value="1"/>
</dbReference>
<evidence type="ECO:0000256" key="2">
    <source>
        <dbReference type="ARBA" id="ARBA00004173"/>
    </source>
</evidence>
<proteinExistence type="inferred from homology"/>
<dbReference type="Proteomes" id="UP001159363">
    <property type="component" value="Chromosome 12"/>
</dbReference>
<reference evidence="10 11" key="1">
    <citation type="submission" date="2023-02" db="EMBL/GenBank/DDBJ databases">
        <title>LHISI_Scaffold_Assembly.</title>
        <authorList>
            <person name="Stuart O.P."/>
            <person name="Cleave R."/>
            <person name="Magrath M.J.L."/>
            <person name="Mikheyev A.S."/>
        </authorList>
    </citation>
    <scope>NUCLEOTIDE SEQUENCE [LARGE SCALE GENOMIC DNA]</scope>
    <source>
        <strain evidence="10">Daus_M_001</strain>
        <tissue evidence="10">Leg muscle</tissue>
    </source>
</reference>
<evidence type="ECO:0000256" key="1">
    <source>
        <dbReference type="ARBA" id="ARBA00003195"/>
    </source>
</evidence>